<evidence type="ECO:0000313" key="2">
    <source>
        <dbReference type="EMBL" id="USV98584.1"/>
    </source>
</evidence>
<sequence>MTNLDTRPSGQLPPTPYSYHPSLQPERSLSTLQGTATNGVDSAGAPLHPNPNESPGTGGFKQQLADQQNFRTLARELIELARCLDETVPPHAILTALKATPMSVAPGSTSSDEAGSSTTLENYIATNGLPLPDSRSSLTELANALIDRALEHPLGNFGGALSWPLPLNTDEQQRLRLNAMYHKHHLGDKRSVVQSKGGLLEFLRYEAPLLEGVLNDPIKVLEALVGSAQGQLMGAALQQRMNGARTEDSANDYLMAAMILQLDPQYFTETHPNKVAGFDVSSDAHWGKPLSTIVDDLSTYLSDIDKTSTEMAKTAAHLLLSMKAPELLIKDVPGTVVYGSAAWVRLAVAAASIEAQTPGKVQNMTFAQVMAEADSAGLADLSATQNAQIAALRVWGLANGILSPAQAGRYNTADIEVARNAFNQQTLDQVEASSLIQAEMPSRKDIALARLKERFGEDVPFEEKLLKVYDTKQPFAQPVYDPNRAPAGLFSLLDIAMSGLHNYDWISQDKRINTALQGKSLKFDVKAEFDYQLAQAIDDKKKGIGVAIKHMIAQLPLADRQNLEYGQLEFYQLDTYRLGTGFTGRTLETKNEKLYVKASGANGDAVYELDLKRQSITQVDDNDLTRERQRNGSLVYPIQKFTPPAHADFSQNTQAEVPLPTPSSFTSARTKAIADAFVEHLDIDNRYVIKQAKGASTFDRQMDAEWGVTHFFLDFIPLRSAIRNLRNGDYLDGAIDLVMDIFSFVTAGLGAAAKAAKIATKAVSLSNKALHLSKIVGTTVISELNPLSGVGDLLVGGTRLVSKGITKAKIAAGLTSPTYGTVTWSSFKVGDRTLETSTVLVNGKTYAYDPVKRRPYGSPLAQPDVLDTLSPKSPDTHSPRQSNRRHRYNPMNTDARPIRLAEPLPKGAYVESLKGTFEPDHFKPHTKMATKEKFNKEMRESYEALDETGLPPRPVIPSVPEPITVQETFVKSFKASNGVVLGESHKEMASFKVLFENIDTLKKQGVKKVYFEGFIEFPCPKSFLDDGIGFLGDGKTKRTDPTFKELCEELQANDIQVIPLDHFYLTRHKDLPRHLRPQLTTPIGTKTRLEEFNYFASETILANSGTEKWVALVGNSHMNTSENVPGLAELTGAIGIAVSNKAGIQGAYGTKVVGRPQNKKKPVGFDGGVPGDLQIYVQP</sequence>
<evidence type="ECO:0000256" key="1">
    <source>
        <dbReference type="SAM" id="MobiDB-lite"/>
    </source>
</evidence>
<dbReference type="CDD" id="cd14729">
    <property type="entry name" value="RtxA-like"/>
    <property type="match status" value="1"/>
</dbReference>
<protein>
    <submittedName>
        <fullName evidence="2">Membrane-targeted effector domain-containing toxin</fullName>
    </submittedName>
</protein>
<evidence type="ECO:0000313" key="3">
    <source>
        <dbReference type="Proteomes" id="UP001056907"/>
    </source>
</evidence>
<feature type="compositionally biased region" description="Polar residues" evidence="1">
    <location>
        <begin position="25"/>
        <end position="40"/>
    </location>
</feature>
<reference evidence="2" key="1">
    <citation type="journal article" date="2022" name="Front. Plant Sci.">
        <title>Agronomic efficiency and genome mining analysis of the wheat-biostimulant rhizospheric bacterium Pseudomonas pergaminensis sp. nov. strain 1008T.</title>
        <authorList>
            <person name="Diaz M."/>
            <person name="Bach T."/>
            <person name="Gonzalez Anta G."/>
            <person name="Agaras B."/>
            <person name="Wibberg D."/>
            <person name="Noguera F."/>
            <person name="Canciani W."/>
            <person name="Valverde C."/>
        </authorList>
    </citation>
    <scope>NUCLEOTIDE SEQUENCE</scope>
    <source>
        <strain evidence="2">1008</strain>
    </source>
</reference>
<dbReference type="SUPFAM" id="SSF159501">
    <property type="entry name" value="EreA/ChaN-like"/>
    <property type="match status" value="1"/>
</dbReference>
<dbReference type="RefSeq" id="WP_252992390.1">
    <property type="nucleotide sequence ID" value="NZ_CP078013.2"/>
</dbReference>
<accession>A0ABD7TA60</accession>
<dbReference type="Gene3D" id="3.40.50.11550">
    <property type="match status" value="2"/>
</dbReference>
<organism evidence="2 3">
    <name type="scientific">Pseudomonas pergaminensis</name>
    <dbReference type="NCBI Taxonomy" id="2853159"/>
    <lineage>
        <taxon>Bacteria</taxon>
        <taxon>Pseudomonadati</taxon>
        <taxon>Pseudomonadota</taxon>
        <taxon>Gammaproteobacteria</taxon>
        <taxon>Pseudomonadales</taxon>
        <taxon>Pseudomonadaceae</taxon>
        <taxon>Pseudomonas</taxon>
    </lineage>
</organism>
<reference evidence="2" key="2">
    <citation type="submission" date="2024-04" db="EMBL/GenBank/DDBJ databases">
        <authorList>
            <person name="Diaz M."/>
            <person name="Bach T."/>
            <person name="Gonzalez Anta G."/>
            <person name="Agaras B."/>
            <person name="Wibberg D."/>
            <person name="Noguera F."/>
            <person name="Canciani W."/>
            <person name="Ybarra T."/>
            <person name="Nunez M.L."/>
            <person name="Valverde C."/>
        </authorList>
    </citation>
    <scope>NUCLEOTIDE SEQUENCE</scope>
    <source>
        <strain evidence="2">1008</strain>
    </source>
</reference>
<dbReference type="AlphaFoldDB" id="A0ABD7TA60"/>
<feature type="region of interest" description="Disordered" evidence="1">
    <location>
        <begin position="1"/>
        <end position="61"/>
    </location>
</feature>
<dbReference type="Proteomes" id="UP001056907">
    <property type="component" value="Chromosome"/>
</dbReference>
<gene>
    <name evidence="2" type="ORF">KUA23_15995</name>
</gene>
<proteinExistence type="predicted"/>
<dbReference type="EMBL" id="CP078013">
    <property type="protein sequence ID" value="USV98584.1"/>
    <property type="molecule type" value="Genomic_DNA"/>
</dbReference>
<dbReference type="KEGG" id="ppeg:KUA23_15995"/>
<feature type="region of interest" description="Disordered" evidence="1">
    <location>
        <begin position="852"/>
        <end position="891"/>
    </location>
</feature>
<name>A0ABD7TA60_9PSED</name>